<evidence type="ECO:0000313" key="1">
    <source>
        <dbReference type="EMBL" id="BAO18885.1"/>
    </source>
</evidence>
<keyword evidence="1" id="KW-0614">Plasmid</keyword>
<organism evidence="1">
    <name type="scientific">Burkholderia sp. M701</name>
    <dbReference type="NCBI Taxonomy" id="326454"/>
    <lineage>
        <taxon>Bacteria</taxon>
        <taxon>Pseudomonadati</taxon>
        <taxon>Pseudomonadota</taxon>
        <taxon>Betaproteobacteria</taxon>
        <taxon>Burkholderiales</taxon>
        <taxon>Burkholderiaceae</taxon>
        <taxon>Burkholderia</taxon>
    </lineage>
</organism>
<reference evidence="1" key="1">
    <citation type="journal article" date="2014" name="Microbiology">
        <title>A 2,4-dichlorophenoxyacetic acid degradation plasmid pM7012 discloses distribution of an unclassified megaplasmid group across bacterial species.</title>
        <authorList>
            <person name="Sakai Y."/>
            <person name="Ogawa N."/>
            <person name="Shimomura Y."/>
            <person name="Fujii T."/>
        </authorList>
    </citation>
    <scope>NUCLEOTIDE SEQUENCE</scope>
    <source>
        <strain evidence="1">M701</strain>
    </source>
</reference>
<sequence>MSVKIHCGFKLVHRQLAAIVTAMDDVKPRIEELQRQQYLRVYGSVLVEAVDRARLELATGRTEHLISGRPDRLVRDAISKRQARVRASRERDPDVDLDVTLTCWLSPYLGEVIGIPFGELDSQVQRMLKEIGVVTDYAYWDGVGPDDDVPRQEWSRRKVAWGEVMARKVGMGFQFRFEGEQPGGPIEWGDVVPHIPNLDRRSRDLADPQVFSRWYRALPDAAEDSADLWQRHGEFRRLLRRDPALQQQQADEVARIKPLLLSVEELNAARFREQMLYLPSGDSV</sequence>
<dbReference type="EMBL" id="AB853026">
    <property type="protein sequence ID" value="BAO18885.1"/>
    <property type="molecule type" value="Genomic_DNA"/>
</dbReference>
<name>V5YMT0_9BURK</name>
<protein>
    <submittedName>
        <fullName evidence="1">Uncharacterized protein</fullName>
    </submittedName>
</protein>
<dbReference type="RefSeq" id="WP_023842428.1">
    <property type="nucleotide sequence ID" value="NC_022995.1"/>
</dbReference>
<reference evidence="1" key="2">
    <citation type="submission" date="2024-06" db="EMBL/GenBank/DDBJ databases">
        <authorList>
            <person name="Sakai Y."/>
            <person name="Fujii T."/>
        </authorList>
    </citation>
    <scope>NUCLEOTIDE SEQUENCE</scope>
    <source>
        <strain evidence="1">M701</strain>
        <plasmid evidence="1">pM7012</plasmid>
    </source>
</reference>
<dbReference type="AlphaFoldDB" id="V5YMT0"/>
<accession>V5YMT0</accession>
<proteinExistence type="predicted"/>
<geneLocation type="plasmid" evidence="1">
    <name>pM7012</name>
</geneLocation>